<dbReference type="FunFam" id="3.30.565.10:FF:000006">
    <property type="entry name" value="Sensor histidine kinase WalK"/>
    <property type="match status" value="1"/>
</dbReference>
<dbReference type="Gene3D" id="3.30.450.20">
    <property type="entry name" value="PAS domain"/>
    <property type="match status" value="1"/>
</dbReference>
<dbReference type="EC" id="2.7.13.3" evidence="2"/>
<evidence type="ECO:0000256" key="2">
    <source>
        <dbReference type="ARBA" id="ARBA00012438"/>
    </source>
</evidence>
<evidence type="ECO:0000256" key="6">
    <source>
        <dbReference type="ARBA" id="ARBA00023136"/>
    </source>
</evidence>
<dbReference type="InterPro" id="IPR013655">
    <property type="entry name" value="PAS_fold_3"/>
</dbReference>
<organism evidence="8 9">
    <name type="scientific">Eiseniibacteriota bacterium</name>
    <dbReference type="NCBI Taxonomy" id="2212470"/>
    <lineage>
        <taxon>Bacteria</taxon>
        <taxon>Candidatus Eiseniibacteriota</taxon>
    </lineage>
</organism>
<dbReference type="Pfam" id="PF02518">
    <property type="entry name" value="HATPase_c"/>
    <property type="match status" value="1"/>
</dbReference>
<dbReference type="Gene3D" id="1.10.287.130">
    <property type="match status" value="1"/>
</dbReference>
<evidence type="ECO:0000313" key="9">
    <source>
        <dbReference type="Proteomes" id="UP000547674"/>
    </source>
</evidence>
<dbReference type="InterPro" id="IPR000014">
    <property type="entry name" value="PAS"/>
</dbReference>
<dbReference type="CDD" id="cd00082">
    <property type="entry name" value="HisKA"/>
    <property type="match status" value="1"/>
</dbReference>
<dbReference type="CDD" id="cd00130">
    <property type="entry name" value="PAS"/>
    <property type="match status" value="1"/>
</dbReference>
<dbReference type="InterPro" id="IPR005467">
    <property type="entry name" value="His_kinase_dom"/>
</dbReference>
<dbReference type="GO" id="GO:0016020">
    <property type="term" value="C:membrane"/>
    <property type="evidence" value="ECO:0007669"/>
    <property type="project" value="UniProtKB-SubCell"/>
</dbReference>
<keyword evidence="3" id="KW-0597">Phosphoprotein</keyword>
<evidence type="ECO:0000259" key="7">
    <source>
        <dbReference type="PROSITE" id="PS50109"/>
    </source>
</evidence>
<keyword evidence="5" id="KW-0418">Kinase</keyword>
<dbReference type="InterPro" id="IPR003594">
    <property type="entry name" value="HATPase_dom"/>
</dbReference>
<evidence type="ECO:0000256" key="3">
    <source>
        <dbReference type="ARBA" id="ARBA00022553"/>
    </source>
</evidence>
<dbReference type="GO" id="GO:0030295">
    <property type="term" value="F:protein kinase activator activity"/>
    <property type="evidence" value="ECO:0007669"/>
    <property type="project" value="TreeGrafter"/>
</dbReference>
<dbReference type="InterPro" id="IPR035965">
    <property type="entry name" value="PAS-like_dom_sf"/>
</dbReference>
<gene>
    <name evidence="8" type="ORF">HKN21_16335</name>
</gene>
<evidence type="ECO:0000256" key="5">
    <source>
        <dbReference type="ARBA" id="ARBA00022777"/>
    </source>
</evidence>
<keyword evidence="6" id="KW-0472">Membrane</keyword>
<comment type="catalytic activity">
    <reaction evidence="1">
        <text>ATP + protein L-histidine = ADP + protein N-phospho-L-histidine.</text>
        <dbReference type="EC" id="2.7.13.3"/>
    </reaction>
</comment>
<proteinExistence type="predicted"/>
<dbReference type="InterPro" id="IPR003661">
    <property type="entry name" value="HisK_dim/P_dom"/>
</dbReference>
<dbReference type="Proteomes" id="UP000547674">
    <property type="component" value="Unassembled WGS sequence"/>
</dbReference>
<dbReference type="GO" id="GO:0007234">
    <property type="term" value="P:osmosensory signaling via phosphorelay pathway"/>
    <property type="evidence" value="ECO:0007669"/>
    <property type="project" value="TreeGrafter"/>
</dbReference>
<dbReference type="GO" id="GO:0000155">
    <property type="term" value="F:phosphorelay sensor kinase activity"/>
    <property type="evidence" value="ECO:0007669"/>
    <property type="project" value="InterPro"/>
</dbReference>
<dbReference type="PANTHER" id="PTHR42878">
    <property type="entry name" value="TWO-COMPONENT HISTIDINE KINASE"/>
    <property type="match status" value="1"/>
</dbReference>
<evidence type="ECO:0000256" key="4">
    <source>
        <dbReference type="ARBA" id="ARBA00022679"/>
    </source>
</evidence>
<protein>
    <recommendedName>
        <fullName evidence="2">histidine kinase</fullName>
        <ecNumber evidence="2">2.7.13.3</ecNumber>
    </recommendedName>
</protein>
<dbReference type="InterPro" id="IPR004358">
    <property type="entry name" value="Sig_transdc_His_kin-like_C"/>
</dbReference>
<reference evidence="8 9" key="1">
    <citation type="submission" date="2020-03" db="EMBL/GenBank/DDBJ databases">
        <title>Metabolic flexibility allows generalist bacteria to become dominant in a frequently disturbed ecosystem.</title>
        <authorList>
            <person name="Chen Y.-J."/>
            <person name="Leung P.M."/>
            <person name="Bay S.K."/>
            <person name="Hugenholtz P."/>
            <person name="Kessler A.J."/>
            <person name="Shelley G."/>
            <person name="Waite D.W."/>
            <person name="Cook P.L."/>
            <person name="Greening C."/>
        </authorList>
    </citation>
    <scope>NUCLEOTIDE SEQUENCE [LARGE SCALE GENOMIC DNA]</scope>
    <source>
        <strain evidence="8">SS_bin_28</strain>
    </source>
</reference>
<dbReference type="PANTHER" id="PTHR42878:SF15">
    <property type="entry name" value="BACTERIOPHYTOCHROME"/>
    <property type="match status" value="1"/>
</dbReference>
<dbReference type="AlphaFoldDB" id="A0A7Y2H3R6"/>
<dbReference type="EMBL" id="JABDJR010000655">
    <property type="protein sequence ID" value="NNF08330.1"/>
    <property type="molecule type" value="Genomic_DNA"/>
</dbReference>
<dbReference type="SMART" id="SM00387">
    <property type="entry name" value="HATPase_c"/>
    <property type="match status" value="1"/>
</dbReference>
<dbReference type="SUPFAM" id="SSF47384">
    <property type="entry name" value="Homodimeric domain of signal transducing histidine kinase"/>
    <property type="match status" value="1"/>
</dbReference>
<dbReference type="Pfam" id="PF00512">
    <property type="entry name" value="HisKA"/>
    <property type="match status" value="1"/>
</dbReference>
<evidence type="ECO:0000313" key="8">
    <source>
        <dbReference type="EMBL" id="NNF08330.1"/>
    </source>
</evidence>
<evidence type="ECO:0000256" key="1">
    <source>
        <dbReference type="ARBA" id="ARBA00000085"/>
    </source>
</evidence>
<dbReference type="InterPro" id="IPR036890">
    <property type="entry name" value="HATPase_C_sf"/>
</dbReference>
<feature type="domain" description="Histidine kinase" evidence="7">
    <location>
        <begin position="142"/>
        <end position="357"/>
    </location>
</feature>
<dbReference type="PRINTS" id="PR00344">
    <property type="entry name" value="BCTRLSENSOR"/>
</dbReference>
<dbReference type="Gene3D" id="3.30.565.10">
    <property type="entry name" value="Histidine kinase-like ATPase, C-terminal domain"/>
    <property type="match status" value="1"/>
</dbReference>
<dbReference type="Pfam" id="PF08447">
    <property type="entry name" value="PAS_3"/>
    <property type="match status" value="1"/>
</dbReference>
<dbReference type="SUPFAM" id="SSF55874">
    <property type="entry name" value="ATPase domain of HSP90 chaperone/DNA topoisomerase II/histidine kinase"/>
    <property type="match status" value="1"/>
</dbReference>
<dbReference type="PROSITE" id="PS50109">
    <property type="entry name" value="HIS_KIN"/>
    <property type="match status" value="1"/>
</dbReference>
<name>A0A7Y2H3R6_UNCEI</name>
<dbReference type="SUPFAM" id="SSF55785">
    <property type="entry name" value="PYP-like sensor domain (PAS domain)"/>
    <property type="match status" value="1"/>
</dbReference>
<dbReference type="InterPro" id="IPR036097">
    <property type="entry name" value="HisK_dim/P_sf"/>
</dbReference>
<dbReference type="SMART" id="SM00388">
    <property type="entry name" value="HisKA"/>
    <property type="match status" value="1"/>
</dbReference>
<accession>A0A7Y2H3R6</accession>
<comment type="caution">
    <text evidence="8">The sequence shown here is derived from an EMBL/GenBank/DDBJ whole genome shotgun (WGS) entry which is preliminary data.</text>
</comment>
<dbReference type="GO" id="GO:0000156">
    <property type="term" value="F:phosphorelay response regulator activity"/>
    <property type="evidence" value="ECO:0007669"/>
    <property type="project" value="TreeGrafter"/>
</dbReference>
<keyword evidence="4" id="KW-0808">Transferase</keyword>
<dbReference type="InterPro" id="IPR050351">
    <property type="entry name" value="BphY/WalK/GraS-like"/>
</dbReference>
<sequence>MEATLNRAFASAYQGLWEFNTKTQEIWVDAAFGQLLGYGCEGEGSVYNAKEFWERHLHPEDKSCFEEEFAKHGTHGDGFECVSRLKGPQGNYVWIKSTGKWFQDAKSGILFLSGAVQDLSLVKAAEAELEKKAFELEEFASMASHDLQAPLRHIDYFADVLKRQLVELPSTQTAEEALSHIQTSSATMHHLIRDLLIYAEAGHVPRKLKTVRVQRVVEEVLETQREALNAAQATVKLHPLPEIQADPVHISQVFQNLTDNALKYRNREAPPHLEIGVEKQGSQHAFFVRDNGIGIPSDLQGKVFQAFKRVHASRQYSGTGMGLAIVKKIAETHGGSVWVDSEEGRGSTFWFAVPNREDKEL</sequence>